<evidence type="ECO:0000259" key="3">
    <source>
        <dbReference type="Pfam" id="PF00346"/>
    </source>
</evidence>
<evidence type="ECO:0000313" key="4">
    <source>
        <dbReference type="EMBL" id="KAF8364950.1"/>
    </source>
</evidence>
<dbReference type="InterPro" id="IPR029014">
    <property type="entry name" value="NiFe-Hase_large"/>
</dbReference>
<evidence type="ECO:0000313" key="5">
    <source>
        <dbReference type="EMBL" id="KAF8376884.1"/>
    </source>
</evidence>
<protein>
    <recommendedName>
        <fullName evidence="3">NADH-quinone oxidoreductase subunit D domain-containing protein</fullName>
    </recommendedName>
</protein>
<dbReference type="EMBL" id="JABCRI010001121">
    <property type="protein sequence ID" value="KAF8364950.1"/>
    <property type="molecule type" value="Genomic_DNA"/>
</dbReference>
<dbReference type="GO" id="GO:0005739">
    <property type="term" value="C:mitochondrion"/>
    <property type="evidence" value="ECO:0007669"/>
    <property type="project" value="GOC"/>
</dbReference>
<dbReference type="InterPro" id="IPR001135">
    <property type="entry name" value="NADH_Q_OxRdtase_suD"/>
</dbReference>
<dbReference type="InterPro" id="IPR022885">
    <property type="entry name" value="NDH1_su_D/H"/>
</dbReference>
<dbReference type="AlphaFoldDB" id="A0A834YCI4"/>
<comment type="caution">
    <text evidence="5">The sequence shown here is derived from an EMBL/GenBank/DDBJ whole genome shotgun (WGS) entry which is preliminary data.</text>
</comment>
<accession>A0A834YCI4</accession>
<gene>
    <name evidence="5" type="ORF">HHK36_031389</name>
    <name evidence="4" type="ORF">HHK36_033029</name>
</gene>
<dbReference type="PANTHER" id="PTHR11993">
    <property type="entry name" value="NADH-UBIQUINONE OXIDOREDUCTASE 49 KDA SUBUNIT"/>
    <property type="match status" value="1"/>
</dbReference>
<keyword evidence="6" id="KW-1185">Reference proteome</keyword>
<dbReference type="Pfam" id="PF00346">
    <property type="entry name" value="Complex1_49kDa"/>
    <property type="match status" value="2"/>
</dbReference>
<dbReference type="GO" id="GO:0006120">
    <property type="term" value="P:mitochondrial electron transport, NADH to ubiquinone"/>
    <property type="evidence" value="ECO:0007669"/>
    <property type="project" value="TreeGrafter"/>
</dbReference>
<name>A0A834YCI4_TETSI</name>
<feature type="region of interest" description="Disordered" evidence="2">
    <location>
        <begin position="1"/>
        <end position="20"/>
    </location>
</feature>
<dbReference type="OrthoDB" id="1845069at2759"/>
<keyword evidence="5" id="KW-0496">Mitochondrion</keyword>
<reference evidence="5 6" key="1">
    <citation type="submission" date="2020-04" db="EMBL/GenBank/DDBJ databases">
        <title>Plant Genome Project.</title>
        <authorList>
            <person name="Zhang R.-G."/>
        </authorList>
    </citation>
    <scope>NUCLEOTIDE SEQUENCE [LARGE SCALE GENOMIC DNA]</scope>
    <source>
        <strain evidence="5">YNK0</strain>
        <tissue evidence="5">Leaf</tissue>
    </source>
</reference>
<dbReference type="SUPFAM" id="SSF56762">
    <property type="entry name" value="HydB/Nqo4-like"/>
    <property type="match status" value="2"/>
</dbReference>
<dbReference type="Proteomes" id="UP000655225">
    <property type="component" value="Unassembled WGS sequence"/>
</dbReference>
<dbReference type="Gene3D" id="1.10.645.10">
    <property type="entry name" value="Cytochrome-c3 Hydrogenase, chain B"/>
    <property type="match status" value="2"/>
</dbReference>
<comment type="similarity">
    <text evidence="1">Belongs to the complex I 49 kDa subunit family.</text>
</comment>
<dbReference type="EMBL" id="JABCRI010000025">
    <property type="protein sequence ID" value="KAF8376884.1"/>
    <property type="molecule type" value="Genomic_DNA"/>
</dbReference>
<dbReference type="GO" id="GO:0048038">
    <property type="term" value="F:quinone binding"/>
    <property type="evidence" value="ECO:0007669"/>
    <property type="project" value="InterPro"/>
</dbReference>
<dbReference type="GO" id="GO:0051287">
    <property type="term" value="F:NAD binding"/>
    <property type="evidence" value="ECO:0007669"/>
    <property type="project" value="InterPro"/>
</dbReference>
<dbReference type="GO" id="GO:0016651">
    <property type="term" value="F:oxidoreductase activity, acting on NAD(P)H"/>
    <property type="evidence" value="ECO:0007669"/>
    <property type="project" value="InterPro"/>
</dbReference>
<evidence type="ECO:0000256" key="2">
    <source>
        <dbReference type="SAM" id="MobiDB-lite"/>
    </source>
</evidence>
<sequence length="576" mass="64177">MRDASGMIGRTEARAASFPPRPSLCVGDTKRVHRKRTGTGSIYSMAKHPKHNCTLTRSLPRDRSIRFVVRSVVDPIYVSTMAQEHAHSSAVERLLNCEVPLRAQYIRVSFREITRISNHSLASTTHAMDVGASTPSLWASEEREKLLEFYERVPGARMHASFIRPGGVAQDLPLGSCRDIDSSTQQFASRIDESEEMSTGNRIWKQRLVDIGTVTAQQAKDWGFSGVMLRGLKVKWWAYPSQPGVCWDSRRAAPYDVHDQPDPDVPVGTRGDRYDRYCIRIEEMRQSVRIIVQCPNQMPSGMIKADDRKLCPPSRCRMKLSMESCAVIPRLAHLVGRGEALGTPISFFGAVSFPVPPPRHSASLPVLRKNQLTSPFFIDLGEKEPSTSWEARHQVSGLMRITKLTRRSWLLAQQGGALPHRRRTRGSVRGGASGFQCTASKIRTSLPADYCRPILESGERWDRLYNRGSRCKLFLSIAGQMTTGSSVYSTSIHHFEPYTEGFSVPAPSTYTAVEAPKGEFGVFLVSNGSNRPYRRKIRAPGSAHSQGLDSMSKHHMPADVVTIIGTQDIVSGEVDR</sequence>
<feature type="domain" description="NADH-quinone oxidoreductase subunit D" evidence="3">
    <location>
        <begin position="129"/>
        <end position="325"/>
    </location>
</feature>
<dbReference type="PANTHER" id="PTHR11993:SF10">
    <property type="entry name" value="NADH DEHYDROGENASE [UBIQUINONE] IRON-SULFUR PROTEIN 2, MITOCHONDRIAL"/>
    <property type="match status" value="1"/>
</dbReference>
<evidence type="ECO:0000256" key="1">
    <source>
        <dbReference type="ARBA" id="ARBA00005769"/>
    </source>
</evidence>
<feature type="domain" description="NADH-quinone oxidoreductase subunit D" evidence="3">
    <location>
        <begin position="488"/>
        <end position="576"/>
    </location>
</feature>
<dbReference type="OMA" id="EIGVCWD"/>
<proteinExistence type="inferred from homology"/>
<geneLocation type="mitochondrion" evidence="5"/>
<evidence type="ECO:0000313" key="6">
    <source>
        <dbReference type="Proteomes" id="UP000655225"/>
    </source>
</evidence>
<organism evidence="5 6">
    <name type="scientific">Tetracentron sinense</name>
    <name type="common">Spur-leaf</name>
    <dbReference type="NCBI Taxonomy" id="13715"/>
    <lineage>
        <taxon>Eukaryota</taxon>
        <taxon>Viridiplantae</taxon>
        <taxon>Streptophyta</taxon>
        <taxon>Embryophyta</taxon>
        <taxon>Tracheophyta</taxon>
        <taxon>Spermatophyta</taxon>
        <taxon>Magnoliopsida</taxon>
        <taxon>Trochodendrales</taxon>
        <taxon>Trochodendraceae</taxon>
        <taxon>Tetracentron</taxon>
    </lineage>
</organism>